<proteinExistence type="predicted"/>
<name>T2KQH4_FORAG</name>
<dbReference type="InterPro" id="IPR050832">
    <property type="entry name" value="Bact_Acetyltransf"/>
</dbReference>
<dbReference type="EMBL" id="HG315671">
    <property type="protein sequence ID" value="CDF80985.1"/>
    <property type="molecule type" value="Genomic_DNA"/>
</dbReference>
<dbReference type="HOGENOM" id="CLU_013985_34_9_10"/>
<dbReference type="PATRIC" id="fig|1347342.6.peg.3301"/>
<sequence length="148" mass="17248">MTYRKVVKEDVKSVAELFDAYRVFYEKESDLKGAEKFLSERLKRRDSEIFVAENESQKLVGFVQLYPLFSSTRMEKLWLLNDLFVTSDFRGQGVSVNLIEKAKQLVVKTHACGMFLETSKSNIVGNKLYPKTGFKLNEDSNYYEWNNC</sequence>
<evidence type="ECO:0000313" key="4">
    <source>
        <dbReference type="EMBL" id="CDF80985.1"/>
    </source>
</evidence>
<dbReference type="PANTHER" id="PTHR43877:SF2">
    <property type="entry name" value="AMINOALKYLPHOSPHONATE N-ACETYLTRANSFERASE-RELATED"/>
    <property type="match status" value="1"/>
</dbReference>
<evidence type="ECO:0000259" key="3">
    <source>
        <dbReference type="PROSITE" id="PS51186"/>
    </source>
</evidence>
<dbReference type="InterPro" id="IPR000182">
    <property type="entry name" value="GNAT_dom"/>
</dbReference>
<dbReference type="Proteomes" id="UP000016160">
    <property type="component" value="Chromosome"/>
</dbReference>
<reference evidence="4 5" key="1">
    <citation type="journal article" date="2013" name="Appl. Environ. Microbiol.">
        <title>The genome of the alga-associated marine flavobacterium Formosa agariphila KMM 3901T reveals a broad potential for degradation of algal polysaccharides.</title>
        <authorList>
            <person name="Mann A.J."/>
            <person name="Hahnke R.L."/>
            <person name="Huang S."/>
            <person name="Werner J."/>
            <person name="Xing P."/>
            <person name="Barbeyron T."/>
            <person name="Huettel B."/>
            <person name="Stueber K."/>
            <person name="Reinhardt R."/>
            <person name="Harder J."/>
            <person name="Gloeckner F.O."/>
            <person name="Amann R.I."/>
            <person name="Teeling H."/>
        </authorList>
    </citation>
    <scope>NUCLEOTIDE SEQUENCE [LARGE SCALE GENOMIC DNA]</scope>
    <source>
        <strain evidence="5">DSM 15362 / KCTC 12365 / LMG 23005 / KMM 3901</strain>
    </source>
</reference>
<dbReference type="AlphaFoldDB" id="T2KQH4"/>
<evidence type="ECO:0000313" key="5">
    <source>
        <dbReference type="Proteomes" id="UP000016160"/>
    </source>
</evidence>
<organism evidence="4 5">
    <name type="scientific">Formosa agariphila (strain DSM 15362 / KCTC 12365 / LMG 23005 / KMM 3901 / M-2Alg 35-1)</name>
    <dbReference type="NCBI Taxonomy" id="1347342"/>
    <lineage>
        <taxon>Bacteria</taxon>
        <taxon>Pseudomonadati</taxon>
        <taxon>Bacteroidota</taxon>
        <taxon>Flavobacteriia</taxon>
        <taxon>Flavobacteriales</taxon>
        <taxon>Flavobacteriaceae</taxon>
        <taxon>Formosa</taxon>
    </lineage>
</organism>
<keyword evidence="1 4" id="KW-0808">Transferase</keyword>
<accession>T2KQH4</accession>
<protein>
    <submittedName>
        <fullName evidence="4">N-acetyltransferase GCN5</fullName>
    </submittedName>
</protein>
<dbReference type="RefSeq" id="WP_038532398.1">
    <property type="nucleotide sequence ID" value="NZ_HG315671.1"/>
</dbReference>
<dbReference type="STRING" id="1347342.BN863_32730"/>
<keyword evidence="2" id="KW-0012">Acyltransferase</keyword>
<dbReference type="PANTHER" id="PTHR43877">
    <property type="entry name" value="AMINOALKYLPHOSPHONATE N-ACETYLTRANSFERASE-RELATED-RELATED"/>
    <property type="match status" value="1"/>
</dbReference>
<feature type="domain" description="N-acetyltransferase" evidence="3">
    <location>
        <begin position="1"/>
        <end position="148"/>
    </location>
</feature>
<dbReference type="Gene3D" id="3.40.630.30">
    <property type="match status" value="1"/>
</dbReference>
<dbReference type="Pfam" id="PF00583">
    <property type="entry name" value="Acetyltransf_1"/>
    <property type="match status" value="1"/>
</dbReference>
<evidence type="ECO:0000256" key="2">
    <source>
        <dbReference type="ARBA" id="ARBA00023315"/>
    </source>
</evidence>
<dbReference type="OrthoDB" id="9792929at2"/>
<gene>
    <name evidence="4" type="ORF">BN863_32730</name>
</gene>
<dbReference type="CDD" id="cd04301">
    <property type="entry name" value="NAT_SF"/>
    <property type="match status" value="1"/>
</dbReference>
<dbReference type="PROSITE" id="PS51186">
    <property type="entry name" value="GNAT"/>
    <property type="match status" value="1"/>
</dbReference>
<evidence type="ECO:0000256" key="1">
    <source>
        <dbReference type="ARBA" id="ARBA00022679"/>
    </source>
</evidence>
<dbReference type="SUPFAM" id="SSF55729">
    <property type="entry name" value="Acyl-CoA N-acyltransferases (Nat)"/>
    <property type="match status" value="1"/>
</dbReference>
<dbReference type="eggNOG" id="COG0456">
    <property type="taxonomic scope" value="Bacteria"/>
</dbReference>
<keyword evidence="5" id="KW-1185">Reference proteome</keyword>
<dbReference type="GO" id="GO:0016747">
    <property type="term" value="F:acyltransferase activity, transferring groups other than amino-acyl groups"/>
    <property type="evidence" value="ECO:0007669"/>
    <property type="project" value="InterPro"/>
</dbReference>
<dbReference type="InterPro" id="IPR016181">
    <property type="entry name" value="Acyl_CoA_acyltransferase"/>
</dbReference>